<feature type="transmembrane region" description="Helical" evidence="1">
    <location>
        <begin position="12"/>
        <end position="31"/>
    </location>
</feature>
<organism evidence="2 3">
    <name type="scientific">candidate division WWE3 bacterium CG10_big_fil_rev_8_21_14_0_10_32_10</name>
    <dbReference type="NCBI Taxonomy" id="1975090"/>
    <lineage>
        <taxon>Bacteria</taxon>
        <taxon>Katanobacteria</taxon>
    </lineage>
</organism>
<evidence type="ECO:0000313" key="2">
    <source>
        <dbReference type="EMBL" id="PIR43063.1"/>
    </source>
</evidence>
<feature type="transmembrane region" description="Helical" evidence="1">
    <location>
        <begin position="262"/>
        <end position="282"/>
    </location>
</feature>
<protein>
    <submittedName>
        <fullName evidence="2">Uncharacterized protein</fullName>
    </submittedName>
</protein>
<proteinExistence type="predicted"/>
<dbReference type="Proteomes" id="UP000230214">
    <property type="component" value="Unassembled WGS sequence"/>
</dbReference>
<reference evidence="2 3" key="1">
    <citation type="submission" date="2017-09" db="EMBL/GenBank/DDBJ databases">
        <title>Depth-based differentiation of microbial function through sediment-hosted aquifers and enrichment of novel symbionts in the deep terrestrial subsurface.</title>
        <authorList>
            <person name="Probst A.J."/>
            <person name="Ladd B."/>
            <person name="Jarett J.K."/>
            <person name="Geller-Mcgrath D.E."/>
            <person name="Sieber C.M."/>
            <person name="Emerson J.B."/>
            <person name="Anantharaman K."/>
            <person name="Thomas B.C."/>
            <person name="Malmstrom R."/>
            <person name="Stieglmeier M."/>
            <person name="Klingl A."/>
            <person name="Woyke T."/>
            <person name="Ryan C.M."/>
            <person name="Banfield J.F."/>
        </authorList>
    </citation>
    <scope>NUCLEOTIDE SEQUENCE [LARGE SCALE GENOMIC DNA]</scope>
    <source>
        <strain evidence="2">CG10_big_fil_rev_8_21_14_0_10_32_10</strain>
    </source>
</reference>
<keyword evidence="1" id="KW-0472">Membrane</keyword>
<keyword evidence="1" id="KW-0812">Transmembrane</keyword>
<keyword evidence="1" id="KW-1133">Transmembrane helix</keyword>
<comment type="caution">
    <text evidence="2">The sequence shown here is derived from an EMBL/GenBank/DDBJ whole genome shotgun (WGS) entry which is preliminary data.</text>
</comment>
<evidence type="ECO:0000256" key="1">
    <source>
        <dbReference type="SAM" id="Phobius"/>
    </source>
</evidence>
<feature type="transmembrane region" description="Helical" evidence="1">
    <location>
        <begin position="294"/>
        <end position="319"/>
    </location>
</feature>
<dbReference type="AlphaFoldDB" id="A0A2H0R977"/>
<evidence type="ECO:0000313" key="3">
    <source>
        <dbReference type="Proteomes" id="UP000230214"/>
    </source>
</evidence>
<sequence length="327" mass="36466">MTYILKLKNNKFLFFTLLSFVILLGLFFVNLSAKANAPLSSFDCCVRFEFDDDNFTKKNNVECAGLKPEMDARCYPKVCDTFLPKASFPLLYDVRKEFAPYNWHGLFKEPYKEYDTYHSNCEITKSINKIKCVKEENLCASALKELVEARGDIFPSCEQNKTPEKCTDKLCIWANSINECISTLSSAKCSFLNNSECSQVSACSWSSGKCIGRIQQSIEQDYLAGRSTSSKFLPPCALTGTCTEINEIMFVAILAAKEVFKYIGALAFIFFVYGGFTMILSFGNAEKVKKGKSVLVAAVVGLLISFGAYFIVDFVLTALNVSAGFKL</sequence>
<gene>
    <name evidence="2" type="ORF">COV24_04770</name>
</gene>
<name>A0A2H0R977_UNCKA</name>
<dbReference type="EMBL" id="PCXU01000040">
    <property type="protein sequence ID" value="PIR43063.1"/>
    <property type="molecule type" value="Genomic_DNA"/>
</dbReference>
<accession>A0A2H0R977</accession>